<keyword evidence="4" id="KW-0732">Signal</keyword>
<dbReference type="InterPro" id="IPR036881">
    <property type="entry name" value="Glyco_hydro_3_C_sf"/>
</dbReference>
<proteinExistence type="inferred from homology"/>
<dbReference type="SUPFAM" id="SSF52279">
    <property type="entry name" value="Beta-D-glucan exohydrolase, C-terminal domain"/>
    <property type="match status" value="1"/>
</dbReference>
<evidence type="ECO:0000256" key="8">
    <source>
        <dbReference type="ARBA" id="ARBA00032194"/>
    </source>
</evidence>
<dbReference type="PANTHER" id="PTHR30620">
    <property type="entry name" value="PERIPLASMIC BETA-GLUCOSIDASE-RELATED"/>
    <property type="match status" value="1"/>
</dbReference>
<name>A0A5C6QEV7_9GAMM</name>
<reference evidence="11 12" key="1">
    <citation type="submission" date="2019-07" db="EMBL/GenBank/DDBJ databases">
        <title>Genomes of sea-ice associated Colwellia species.</title>
        <authorList>
            <person name="Bowman J.P."/>
        </authorList>
    </citation>
    <scope>NUCLEOTIDE SEQUENCE [LARGE SCALE GENOMIC DNA]</scope>
    <source>
        <strain evidence="11 12">ACAM 459</strain>
    </source>
</reference>
<evidence type="ECO:0000256" key="1">
    <source>
        <dbReference type="ARBA" id="ARBA00000448"/>
    </source>
</evidence>
<accession>A0A5C6QEV7</accession>
<organism evidence="11 12">
    <name type="scientific">Colwellia demingiae</name>
    <dbReference type="NCBI Taxonomy" id="89401"/>
    <lineage>
        <taxon>Bacteria</taxon>
        <taxon>Pseudomonadati</taxon>
        <taxon>Pseudomonadota</taxon>
        <taxon>Gammaproteobacteria</taxon>
        <taxon>Alteromonadales</taxon>
        <taxon>Colwelliaceae</taxon>
        <taxon>Colwellia</taxon>
    </lineage>
</organism>
<evidence type="ECO:0000256" key="4">
    <source>
        <dbReference type="ARBA" id="ARBA00022729"/>
    </source>
</evidence>
<dbReference type="Pfam" id="PF14310">
    <property type="entry name" value="Fn3-like"/>
    <property type="match status" value="1"/>
</dbReference>
<dbReference type="InterPro" id="IPR036962">
    <property type="entry name" value="Glyco_hydro_3_N_sf"/>
</dbReference>
<evidence type="ECO:0000256" key="9">
    <source>
        <dbReference type="ARBA" id="ARBA00032594"/>
    </source>
</evidence>
<dbReference type="InterPro" id="IPR001764">
    <property type="entry name" value="Glyco_hydro_3_N"/>
</dbReference>
<gene>
    <name evidence="11" type="primary">bglX</name>
    <name evidence="11" type="ORF">ESZ36_13355</name>
</gene>
<dbReference type="PRINTS" id="PR00133">
    <property type="entry name" value="GLHYDRLASE3"/>
</dbReference>
<keyword evidence="6 11" id="KW-0326">Glycosidase</keyword>
<evidence type="ECO:0000259" key="10">
    <source>
        <dbReference type="SMART" id="SM01217"/>
    </source>
</evidence>
<feature type="domain" description="Fibronectin type III-like" evidence="10">
    <location>
        <begin position="659"/>
        <end position="728"/>
    </location>
</feature>
<dbReference type="Gene3D" id="2.60.40.10">
    <property type="entry name" value="Immunoglobulins"/>
    <property type="match status" value="1"/>
</dbReference>
<dbReference type="FunFam" id="2.60.40.10:FF:000495">
    <property type="entry name" value="Periplasmic beta-glucosidase"/>
    <property type="match status" value="1"/>
</dbReference>
<dbReference type="NCBIfam" id="NF011678">
    <property type="entry name" value="PRK15098.1"/>
    <property type="match status" value="1"/>
</dbReference>
<dbReference type="FunFam" id="3.20.20.300:FF:000005">
    <property type="entry name" value="Periplasmic beta-glucosidase"/>
    <property type="match status" value="1"/>
</dbReference>
<sequence length="740" mass="80861">MLSKSCQQVHELNFSDVESEVLTLLSRMTIEEKIGQMSQLSGDGCIVSKNMRKAVIAGHVGSILNEVDLDTINELQRIAIQESPLGIPLLIGRDVIHGFNTIFPIPLAQAATWSPKIVERCAKIAAIESSNSGINWTFAPMIDIARDPRWGRIAESLGEDPYLCKTLANSMVKGFQGDSLSDTNSIAACAKHFAGYGASEGGKDYNTTNIPENELRNVYLPPFKAIAESGVATFMASFSDLNGVPVTGNNWLLTTVLRDEWNYSGPVVSDWEAVPQLVIHGFAFDDYDAAGKACTAGIDMEMASDCYLKHMKHLMNNNVISLDKIDSVVKRILTLKFNLGLFESAITSPNQPSNSLNTDHLSIAKEAVIKSCVLLKNDNQILPIAKSAINTLAVIGPLADDGYEQMGTWAFDGKENQSHTCLNALKEVAKNAFNINYAVGMETTRCNHHDGFAEAIDTAINADIALMFLGEEAILSGEAHCRSSIDLPGAQEQLINVIHATGTPIILVIMAGRPITLEKIISKVDAILFAWHPGTMAGPAITDLLFGVESPSGKLPVTFPRTVGQIPLYYAQKNSGRPPIDEKFINIDNIKMRAPQTSFGMTATYLDTHFSPLFPFGFGLSYSQFCYTKIKLNNKVIPMGGAVEVSATINNVGNYNAEEVVQLYIRDIVGNVTRPIKELKGFQRITLGKGESMVVTFKLHTDELAFYNQQMEYKPEAGLFHVWIGGDSSTTLKTEFEVTD</sequence>
<keyword evidence="12" id="KW-1185">Reference proteome</keyword>
<dbReference type="Gene3D" id="3.40.50.1700">
    <property type="entry name" value="Glycoside hydrolase family 3 C-terminal domain"/>
    <property type="match status" value="1"/>
</dbReference>
<comment type="catalytic activity">
    <reaction evidence="1">
        <text>Hydrolysis of terminal, non-reducing beta-D-glucosyl residues with release of beta-D-glucose.</text>
        <dbReference type="EC" id="3.2.1.21"/>
    </reaction>
</comment>
<dbReference type="InterPro" id="IPR013783">
    <property type="entry name" value="Ig-like_fold"/>
</dbReference>
<dbReference type="InterPro" id="IPR026891">
    <property type="entry name" value="Fn3-like"/>
</dbReference>
<comment type="caution">
    <text evidence="11">The sequence shown here is derived from an EMBL/GenBank/DDBJ whole genome shotgun (WGS) entry which is preliminary data.</text>
</comment>
<dbReference type="Pfam" id="PF01915">
    <property type="entry name" value="Glyco_hydro_3_C"/>
    <property type="match status" value="1"/>
</dbReference>
<comment type="similarity">
    <text evidence="2">Belongs to the glycosyl hydrolase 3 family.</text>
</comment>
<evidence type="ECO:0000313" key="11">
    <source>
        <dbReference type="EMBL" id="TWX67281.1"/>
    </source>
</evidence>
<dbReference type="SUPFAM" id="SSF51445">
    <property type="entry name" value="(Trans)glycosidases"/>
    <property type="match status" value="1"/>
</dbReference>
<dbReference type="InterPro" id="IPR017853">
    <property type="entry name" value="GH"/>
</dbReference>
<evidence type="ECO:0000313" key="12">
    <source>
        <dbReference type="Proteomes" id="UP000321822"/>
    </source>
</evidence>
<dbReference type="AlphaFoldDB" id="A0A5C6QEV7"/>
<evidence type="ECO:0000256" key="2">
    <source>
        <dbReference type="ARBA" id="ARBA00005336"/>
    </source>
</evidence>
<dbReference type="Pfam" id="PF00933">
    <property type="entry name" value="Glyco_hydro_3"/>
    <property type="match status" value="1"/>
</dbReference>
<dbReference type="OrthoDB" id="9781691at2"/>
<protein>
    <recommendedName>
        <fullName evidence="3">beta-glucosidase</fullName>
        <ecNumber evidence="3">3.2.1.21</ecNumber>
    </recommendedName>
    <alternativeName>
        <fullName evidence="9">Beta-D-glucoside glucohydrolase</fullName>
    </alternativeName>
    <alternativeName>
        <fullName evidence="7">Cellobiase</fullName>
    </alternativeName>
    <alternativeName>
        <fullName evidence="8">Gentiobiase</fullName>
    </alternativeName>
</protein>
<evidence type="ECO:0000256" key="7">
    <source>
        <dbReference type="ARBA" id="ARBA00031448"/>
    </source>
</evidence>
<dbReference type="SMART" id="SM01217">
    <property type="entry name" value="Fn3_like"/>
    <property type="match status" value="1"/>
</dbReference>
<evidence type="ECO:0000256" key="5">
    <source>
        <dbReference type="ARBA" id="ARBA00022801"/>
    </source>
</evidence>
<dbReference type="EMBL" id="VOLT01000006">
    <property type="protein sequence ID" value="TWX67281.1"/>
    <property type="molecule type" value="Genomic_DNA"/>
</dbReference>
<evidence type="ECO:0000256" key="3">
    <source>
        <dbReference type="ARBA" id="ARBA00012744"/>
    </source>
</evidence>
<dbReference type="Gene3D" id="3.20.20.300">
    <property type="entry name" value="Glycoside hydrolase, family 3, N-terminal domain"/>
    <property type="match status" value="1"/>
</dbReference>
<keyword evidence="5 11" id="KW-0378">Hydrolase</keyword>
<dbReference type="GO" id="GO:0009251">
    <property type="term" value="P:glucan catabolic process"/>
    <property type="evidence" value="ECO:0007669"/>
    <property type="project" value="TreeGrafter"/>
</dbReference>
<dbReference type="Proteomes" id="UP000321822">
    <property type="component" value="Unassembled WGS sequence"/>
</dbReference>
<dbReference type="RefSeq" id="WP_146788809.1">
    <property type="nucleotide sequence ID" value="NZ_VOLT01000006.1"/>
</dbReference>
<dbReference type="GO" id="GO:0008422">
    <property type="term" value="F:beta-glucosidase activity"/>
    <property type="evidence" value="ECO:0007669"/>
    <property type="project" value="UniProtKB-EC"/>
</dbReference>
<dbReference type="InterPro" id="IPR002772">
    <property type="entry name" value="Glyco_hydro_3_C"/>
</dbReference>
<evidence type="ECO:0000256" key="6">
    <source>
        <dbReference type="ARBA" id="ARBA00023295"/>
    </source>
</evidence>
<dbReference type="EC" id="3.2.1.21" evidence="3"/>
<dbReference type="InterPro" id="IPR051915">
    <property type="entry name" value="Cellulose_Degrad_GH3"/>
</dbReference>
<dbReference type="PANTHER" id="PTHR30620:SF16">
    <property type="entry name" value="LYSOSOMAL BETA GLUCOSIDASE"/>
    <property type="match status" value="1"/>
</dbReference>